<keyword evidence="2" id="KW-1133">Transmembrane helix</keyword>
<dbReference type="GeneID" id="54362421"/>
<feature type="region of interest" description="Disordered" evidence="1">
    <location>
        <begin position="604"/>
        <end position="638"/>
    </location>
</feature>
<proteinExistence type="predicted"/>
<dbReference type="AlphaFoldDB" id="A0A6J3M968"/>
<evidence type="ECO:0000256" key="1">
    <source>
        <dbReference type="SAM" id="MobiDB-lite"/>
    </source>
</evidence>
<name>A0A6J3M968_9PEZI</name>
<organism evidence="4">
    <name type="scientific">Dissoconium aciculare CBS 342.82</name>
    <dbReference type="NCBI Taxonomy" id="1314786"/>
    <lineage>
        <taxon>Eukaryota</taxon>
        <taxon>Fungi</taxon>
        <taxon>Dikarya</taxon>
        <taxon>Ascomycota</taxon>
        <taxon>Pezizomycotina</taxon>
        <taxon>Dothideomycetes</taxon>
        <taxon>Dothideomycetidae</taxon>
        <taxon>Mycosphaerellales</taxon>
        <taxon>Dissoconiaceae</taxon>
        <taxon>Dissoconium</taxon>
    </lineage>
</organism>
<keyword evidence="2" id="KW-0472">Membrane</keyword>
<protein>
    <submittedName>
        <fullName evidence="4">Uncharacterized protein</fullName>
    </submittedName>
</protein>
<feature type="transmembrane region" description="Helical" evidence="2">
    <location>
        <begin position="127"/>
        <end position="148"/>
    </location>
</feature>
<evidence type="ECO:0000313" key="3">
    <source>
        <dbReference type="Proteomes" id="UP000504637"/>
    </source>
</evidence>
<gene>
    <name evidence="4" type="ORF">K489DRAFT_379346</name>
</gene>
<feature type="transmembrane region" description="Helical" evidence="2">
    <location>
        <begin position="210"/>
        <end position="238"/>
    </location>
</feature>
<accession>A0A6J3M968</accession>
<keyword evidence="3" id="KW-1185">Reference proteome</keyword>
<feature type="compositionally biased region" description="Basic and acidic residues" evidence="1">
    <location>
        <begin position="617"/>
        <end position="630"/>
    </location>
</feature>
<feature type="compositionally biased region" description="Polar residues" evidence="1">
    <location>
        <begin position="351"/>
        <end position="364"/>
    </location>
</feature>
<feature type="region of interest" description="Disordered" evidence="1">
    <location>
        <begin position="251"/>
        <end position="278"/>
    </location>
</feature>
<dbReference type="Proteomes" id="UP000504637">
    <property type="component" value="Unplaced"/>
</dbReference>
<feature type="transmembrane region" description="Helical" evidence="2">
    <location>
        <begin position="98"/>
        <end position="121"/>
    </location>
</feature>
<keyword evidence="2" id="KW-0812">Transmembrane</keyword>
<evidence type="ECO:0000256" key="2">
    <source>
        <dbReference type="SAM" id="Phobius"/>
    </source>
</evidence>
<dbReference type="OrthoDB" id="5404940at2759"/>
<feature type="compositionally biased region" description="Basic and acidic residues" evidence="1">
    <location>
        <begin position="493"/>
        <end position="512"/>
    </location>
</feature>
<sequence>MGSGDGQQPFLYDPPSSQRPISFPYSHFNPRAATQAHQAALIDRAEHHRAQLLASGRPLVDFNQHPDSYMIVGGPTPQYETLPANTKVMITASRWVQFVLRIAQEIGALGLLVIFICLKMKLDGQGWVLRIAPAWDSVVCMYAVYHLLRPAKGRTPTNSGSYHFFSLFMDTAIIPFYVFVVLLANQNYTEDVKTPDRWTSFFTNEQTTTMLIFVTYVSGIVLSALHFLSIGLDLYLVIMFRRIARLPPDMNPLEDNLTRRPSKKHKHKNSELSSTSSETLAEKKLGYYSGGSFVSDDWSRPGTKSVASARVIPFGHSRVDSNKTFSPHNPDTARLSRQNFDSLSLRPESTAGRNSRQEGSPTRQSRPRSLGPSKQGSFYENIDDEPAHPEHLDNFLAAGVLNHEHFVHPAMQKSGTPRQASPVQKGMLSDNWYVLDNESEVDMGSPQHQRGPSPAYSKIPVRERHDSCDPQPLGMNPPTPVNAPDGKNAPAEQGRHERQPAPRYETAQHLDVDRTMTMQSQASTIQASSIYSDDAPTIRVASKISPGTPKGKYYGDLAAATIGVRGGSPFMRASPGAPAYHTHQQANGSPRVVSRSGVDITDANAHYDSDQSYGIPRRREVSGKVAEEGRSAWNMRSR</sequence>
<dbReference type="RefSeq" id="XP_033460398.1">
    <property type="nucleotide sequence ID" value="XM_033604621.1"/>
</dbReference>
<feature type="compositionally biased region" description="Polar residues" evidence="1">
    <location>
        <begin position="322"/>
        <end position="342"/>
    </location>
</feature>
<evidence type="ECO:0000313" key="4">
    <source>
        <dbReference type="RefSeq" id="XP_033460398.1"/>
    </source>
</evidence>
<reference evidence="4" key="1">
    <citation type="submission" date="2020-01" db="EMBL/GenBank/DDBJ databases">
        <authorList>
            <consortium name="DOE Joint Genome Institute"/>
            <person name="Haridas S."/>
            <person name="Albert R."/>
            <person name="Binder M."/>
            <person name="Bloem J."/>
            <person name="Labutti K."/>
            <person name="Salamov A."/>
            <person name="Andreopoulos B."/>
            <person name="Baker S.E."/>
            <person name="Barry K."/>
            <person name="Bills G."/>
            <person name="Bluhm B.H."/>
            <person name="Cannon C."/>
            <person name="Castanera R."/>
            <person name="Culley D.E."/>
            <person name="Daum C."/>
            <person name="Ezra D."/>
            <person name="Gonzalez J.B."/>
            <person name="Henrissat B."/>
            <person name="Kuo A."/>
            <person name="Liang C."/>
            <person name="Lipzen A."/>
            <person name="Lutzoni F."/>
            <person name="Magnuson J."/>
            <person name="Mondo S."/>
            <person name="Nolan M."/>
            <person name="Ohm R."/>
            <person name="Pangilinan J."/>
            <person name="Park H.-J."/>
            <person name="Ramirez L."/>
            <person name="Alfaro M."/>
            <person name="Sun H."/>
            <person name="Tritt A."/>
            <person name="Yoshinaga Y."/>
            <person name="Zwiers L.-H."/>
            <person name="Turgeon B.G."/>
            <person name="Goodwin S.B."/>
            <person name="Spatafora J.W."/>
            <person name="Crous P.W."/>
            <person name="Grigoriev I.V."/>
        </authorList>
    </citation>
    <scope>NUCLEOTIDE SEQUENCE</scope>
    <source>
        <strain evidence="4">CBS 342.82</strain>
    </source>
</reference>
<feature type="region of interest" description="Disordered" evidence="1">
    <location>
        <begin position="317"/>
        <end position="390"/>
    </location>
</feature>
<reference evidence="4" key="3">
    <citation type="submission" date="2025-08" db="UniProtKB">
        <authorList>
            <consortium name="RefSeq"/>
        </authorList>
    </citation>
    <scope>IDENTIFICATION</scope>
    <source>
        <strain evidence="4">CBS 342.82</strain>
    </source>
</reference>
<feature type="transmembrane region" description="Helical" evidence="2">
    <location>
        <begin position="160"/>
        <end position="184"/>
    </location>
</feature>
<feature type="region of interest" description="Disordered" evidence="1">
    <location>
        <begin position="441"/>
        <end position="512"/>
    </location>
</feature>
<reference evidence="4" key="2">
    <citation type="submission" date="2020-04" db="EMBL/GenBank/DDBJ databases">
        <authorList>
            <consortium name="NCBI Genome Project"/>
        </authorList>
    </citation>
    <scope>NUCLEOTIDE SEQUENCE</scope>
    <source>
        <strain evidence="4">CBS 342.82</strain>
    </source>
</reference>